<name>A0A8J5M2X2_9STRA</name>
<dbReference type="EMBL" id="JAENGY010001557">
    <property type="protein sequence ID" value="KAG6948445.1"/>
    <property type="molecule type" value="Genomic_DNA"/>
</dbReference>
<gene>
    <name evidence="1" type="ORF">JG688_00015091</name>
</gene>
<protein>
    <submittedName>
        <fullName evidence="1">Uncharacterized protein</fullName>
    </submittedName>
</protein>
<comment type="caution">
    <text evidence="1">The sequence shown here is derived from an EMBL/GenBank/DDBJ whole genome shotgun (WGS) entry which is preliminary data.</text>
</comment>
<feature type="non-terminal residue" evidence="1">
    <location>
        <position position="1"/>
    </location>
</feature>
<proteinExistence type="predicted"/>
<evidence type="ECO:0000313" key="1">
    <source>
        <dbReference type="EMBL" id="KAG6948445.1"/>
    </source>
</evidence>
<reference evidence="1" key="1">
    <citation type="submission" date="2021-01" db="EMBL/GenBank/DDBJ databases">
        <title>Phytophthora aleatoria, a newly-described species from Pinus radiata is distinct from Phytophthora cactorum isolates based on comparative genomics.</title>
        <authorList>
            <person name="Mcdougal R."/>
            <person name="Panda P."/>
            <person name="Williams N."/>
            <person name="Studholme D.J."/>
        </authorList>
    </citation>
    <scope>NUCLEOTIDE SEQUENCE</scope>
    <source>
        <strain evidence="1">NZFS 4037</strain>
    </source>
</reference>
<dbReference type="AlphaFoldDB" id="A0A8J5M2X2"/>
<dbReference type="Proteomes" id="UP000709295">
    <property type="component" value="Unassembled WGS sequence"/>
</dbReference>
<sequence length="89" mass="10234">AAALAIAAGTSINYDLLPSAKIERQLRDIEAQRGMVPRHEVLAAMMRKHAIRWNMLKWLTRRLLRQRPCLRHSYNKRFSVGYCGTANEA</sequence>
<accession>A0A8J5M2X2</accession>
<keyword evidence="2" id="KW-1185">Reference proteome</keyword>
<evidence type="ECO:0000313" key="2">
    <source>
        <dbReference type="Proteomes" id="UP000709295"/>
    </source>
</evidence>
<organism evidence="1 2">
    <name type="scientific">Phytophthora aleatoria</name>
    <dbReference type="NCBI Taxonomy" id="2496075"/>
    <lineage>
        <taxon>Eukaryota</taxon>
        <taxon>Sar</taxon>
        <taxon>Stramenopiles</taxon>
        <taxon>Oomycota</taxon>
        <taxon>Peronosporomycetes</taxon>
        <taxon>Peronosporales</taxon>
        <taxon>Peronosporaceae</taxon>
        <taxon>Phytophthora</taxon>
    </lineage>
</organism>